<dbReference type="EMBL" id="UOEY01000006">
    <property type="protein sequence ID" value="VAW34399.1"/>
    <property type="molecule type" value="Genomic_DNA"/>
</dbReference>
<dbReference type="Gene3D" id="3.30.1340.10">
    <property type="entry name" value="HPr-like"/>
    <property type="match status" value="1"/>
</dbReference>
<accession>A0A3B0VC36</accession>
<dbReference type="Pfam" id="PF00381">
    <property type="entry name" value="PTS-HPr"/>
    <property type="match status" value="1"/>
</dbReference>
<dbReference type="InterPro" id="IPR035895">
    <property type="entry name" value="HPr-like_sf"/>
</dbReference>
<evidence type="ECO:0000256" key="1">
    <source>
        <dbReference type="ARBA" id="ARBA00004496"/>
    </source>
</evidence>
<dbReference type="InterPro" id="IPR000032">
    <property type="entry name" value="HPr-like"/>
</dbReference>
<evidence type="ECO:0000256" key="3">
    <source>
        <dbReference type="ARBA" id="ARBA00022683"/>
    </source>
</evidence>
<proteinExistence type="predicted"/>
<protein>
    <recommendedName>
        <fullName evidence="4">HPr domain-containing protein</fullName>
    </recommendedName>
</protein>
<name>A0A3B0VC36_9ZZZZ</name>
<sequence>MKPLEKELTVNNPNGVHGRVASHLARIAGTYDATVHIVYEKTAIDCTAILDVLSMGLVYGTRLKIRIGGRERKKAMAEVEKLFFRRDDP</sequence>
<evidence type="ECO:0000313" key="5">
    <source>
        <dbReference type="EMBL" id="VAW34399.1"/>
    </source>
</evidence>
<gene>
    <name evidence="5" type="ORF">MNBD_DELTA04-1245</name>
</gene>
<dbReference type="PANTHER" id="PTHR33705">
    <property type="entry name" value="PHOSPHOCARRIER PROTEIN HPR"/>
    <property type="match status" value="1"/>
</dbReference>
<dbReference type="GO" id="GO:0005737">
    <property type="term" value="C:cytoplasm"/>
    <property type="evidence" value="ECO:0007669"/>
    <property type="project" value="UniProtKB-SubCell"/>
</dbReference>
<organism evidence="5">
    <name type="scientific">hydrothermal vent metagenome</name>
    <dbReference type="NCBI Taxonomy" id="652676"/>
    <lineage>
        <taxon>unclassified sequences</taxon>
        <taxon>metagenomes</taxon>
        <taxon>ecological metagenomes</taxon>
    </lineage>
</organism>
<keyword evidence="3" id="KW-0598">Phosphotransferase system</keyword>
<dbReference type="PROSITE" id="PS51350">
    <property type="entry name" value="PTS_HPR_DOM"/>
    <property type="match status" value="1"/>
</dbReference>
<feature type="domain" description="HPr" evidence="4">
    <location>
        <begin position="3"/>
        <end position="89"/>
    </location>
</feature>
<dbReference type="InterPro" id="IPR050399">
    <property type="entry name" value="HPr"/>
</dbReference>
<dbReference type="PANTHER" id="PTHR33705:SF2">
    <property type="entry name" value="PHOSPHOCARRIER PROTEIN NPR"/>
    <property type="match status" value="1"/>
</dbReference>
<dbReference type="NCBIfam" id="TIGR01003">
    <property type="entry name" value="PTS_HPr_family"/>
    <property type="match status" value="1"/>
</dbReference>
<reference evidence="5" key="1">
    <citation type="submission" date="2018-06" db="EMBL/GenBank/DDBJ databases">
        <authorList>
            <person name="Zhirakovskaya E."/>
        </authorList>
    </citation>
    <scope>NUCLEOTIDE SEQUENCE</scope>
</reference>
<dbReference type="GO" id="GO:0009401">
    <property type="term" value="P:phosphoenolpyruvate-dependent sugar phosphotransferase system"/>
    <property type="evidence" value="ECO:0007669"/>
    <property type="project" value="UniProtKB-KW"/>
</dbReference>
<comment type="subcellular location">
    <subcellularLocation>
        <location evidence="1">Cytoplasm</location>
    </subcellularLocation>
</comment>
<evidence type="ECO:0000256" key="2">
    <source>
        <dbReference type="ARBA" id="ARBA00022490"/>
    </source>
</evidence>
<evidence type="ECO:0000259" key="4">
    <source>
        <dbReference type="PROSITE" id="PS51350"/>
    </source>
</evidence>
<dbReference type="SUPFAM" id="SSF55594">
    <property type="entry name" value="HPr-like"/>
    <property type="match status" value="1"/>
</dbReference>
<dbReference type="AlphaFoldDB" id="A0A3B0VC36"/>
<keyword evidence="2" id="KW-0963">Cytoplasm</keyword>